<evidence type="ECO:0000256" key="18">
    <source>
        <dbReference type="PROSITE-ProRule" id="PRU00810"/>
    </source>
</evidence>
<feature type="domain" description="Histone deacetylase interacting" evidence="20">
    <location>
        <begin position="612"/>
        <end position="712"/>
    </location>
</feature>
<dbReference type="Proteomes" id="UP001153712">
    <property type="component" value="Chromosome 12"/>
</dbReference>
<feature type="compositionally biased region" description="Polar residues" evidence="19">
    <location>
        <begin position="89"/>
        <end position="110"/>
    </location>
</feature>
<feature type="compositionally biased region" description="Pro residues" evidence="19">
    <location>
        <begin position="264"/>
        <end position="289"/>
    </location>
</feature>
<evidence type="ECO:0000313" key="22">
    <source>
        <dbReference type="Proteomes" id="UP001153712"/>
    </source>
</evidence>
<dbReference type="Gene3D" id="1.20.1160.11">
    <property type="entry name" value="Paired amphipathic helix"/>
    <property type="match status" value="3"/>
</dbReference>
<evidence type="ECO:0000256" key="13">
    <source>
        <dbReference type="ARBA" id="ARBA00056268"/>
    </source>
</evidence>
<protein>
    <recommendedName>
        <fullName evidence="15">Paired amphipathic helix protein Sin3a</fullName>
    </recommendedName>
    <alternativeName>
        <fullName evidence="16">Histone deacetylase complex subunit Sin3a</fullName>
    </alternativeName>
    <alternativeName>
        <fullName evidence="17">Transcriptional corepressor Sin3a</fullName>
    </alternativeName>
</protein>
<dbReference type="FunFam" id="1.20.1160.11:FF:000002">
    <property type="entry name" value="Paired amphipathic helix protein SIN3"/>
    <property type="match status" value="1"/>
</dbReference>
<evidence type="ECO:0000256" key="16">
    <source>
        <dbReference type="ARBA" id="ARBA00075105"/>
    </source>
</evidence>
<dbReference type="GO" id="GO:0061629">
    <property type="term" value="F:RNA polymerase II-specific DNA-binding transcription factor binding"/>
    <property type="evidence" value="ECO:0007669"/>
    <property type="project" value="UniProtKB-ARBA"/>
</dbReference>
<proteinExistence type="predicted"/>
<keyword evidence="11" id="KW-0804">Transcription</keyword>
<dbReference type="FunFam" id="1.20.1160.11:FF:000004">
    <property type="entry name" value="Paired amphipathic helix protein Sin3a"/>
    <property type="match status" value="1"/>
</dbReference>
<dbReference type="GO" id="GO:0070822">
    <property type="term" value="C:Sin3-type complex"/>
    <property type="evidence" value="ECO:0007669"/>
    <property type="project" value="TreeGrafter"/>
</dbReference>
<organism evidence="21 22">
    <name type="scientific">Phyllotreta striolata</name>
    <name type="common">Striped flea beetle</name>
    <name type="synonym">Crioceris striolata</name>
    <dbReference type="NCBI Taxonomy" id="444603"/>
    <lineage>
        <taxon>Eukaryota</taxon>
        <taxon>Metazoa</taxon>
        <taxon>Ecdysozoa</taxon>
        <taxon>Arthropoda</taxon>
        <taxon>Hexapoda</taxon>
        <taxon>Insecta</taxon>
        <taxon>Pterygota</taxon>
        <taxon>Neoptera</taxon>
        <taxon>Endopterygota</taxon>
        <taxon>Coleoptera</taxon>
        <taxon>Polyphaga</taxon>
        <taxon>Cucujiformia</taxon>
        <taxon>Chrysomeloidea</taxon>
        <taxon>Chrysomelidae</taxon>
        <taxon>Galerucinae</taxon>
        <taxon>Alticini</taxon>
        <taxon>Phyllotreta</taxon>
    </lineage>
</organism>
<dbReference type="InterPro" id="IPR036600">
    <property type="entry name" value="PAH_sf"/>
</dbReference>
<feature type="region of interest" description="Disordered" evidence="19">
    <location>
        <begin position="889"/>
        <end position="951"/>
    </location>
</feature>
<dbReference type="Pfam" id="PF02671">
    <property type="entry name" value="PAH"/>
    <property type="match status" value="3"/>
</dbReference>
<dbReference type="PANTHER" id="PTHR12346:SF0">
    <property type="entry name" value="SIN3A, ISOFORM G"/>
    <property type="match status" value="1"/>
</dbReference>
<evidence type="ECO:0000256" key="7">
    <source>
        <dbReference type="ARBA" id="ARBA00022990"/>
    </source>
</evidence>
<dbReference type="OrthoDB" id="10265969at2759"/>
<evidence type="ECO:0000313" key="21">
    <source>
        <dbReference type="EMBL" id="CAG9856320.1"/>
    </source>
</evidence>
<feature type="region of interest" description="Disordered" evidence="19">
    <location>
        <begin position="1205"/>
        <end position="1231"/>
    </location>
</feature>
<keyword evidence="8" id="KW-0805">Transcription regulation</keyword>
<dbReference type="GO" id="GO:0000122">
    <property type="term" value="P:negative regulation of transcription by RNA polymerase II"/>
    <property type="evidence" value="ECO:0007669"/>
    <property type="project" value="TreeGrafter"/>
</dbReference>
<evidence type="ECO:0000256" key="2">
    <source>
        <dbReference type="ARBA" id="ARBA00022491"/>
    </source>
</evidence>
<dbReference type="SUPFAM" id="SSF47762">
    <property type="entry name" value="PAH2 domain"/>
    <property type="match status" value="3"/>
</dbReference>
<sequence>MKRLRVDETVKEVSEAPLGGSGLYRQSLANVVTASLPFSTSNSSSVKVVSEGMQSGLYPPPPVSYGHSLPAVAAPHSLKPPPMALPVSGHSQLRTPSGGSPSNQVLQETVQQQQQQQSPGANFQRLKVEDALSYLDLVKYKFGSKPQVYNDFLDIMKEFKSQSIDTPGVIQRVSNLFKGFPELIVGFNTFLPPGYKIEVQRNDQGYAFQVSVSMPSPTGTVNSGPQEHRSAMIFKGSGTINVSGQQQAPPPAQAPPLAHVAPVVAPPVAPPVPQPPPQQQQQQPPPPPQQQQQPSIVHHTSSYGSNAAGAAAAAAPALTYGSLSLSAAQAAVTHALQGHTDTPQNQPVEFNHAINYVNKIKNRFQGQPEKYKKFLEILHTYQKEQRTLKESSSIGTGTKHLTEQEVYSQVAKLFENQSDLLAEFGQFLPDATSHINQAPVSEHANSSVKKAPSKPYHRDHMLERHGGVVHKTGHISGNPVKRSPPYAGFQHHRDAPPPKKHKISSTCRDVSLSEAGKYGTLNDYAFFDKVRKAVRSQEVYNSFLRCLILFNQEIVSKSELIQIATPFLGKFPELLRWFREFLGQNDAETAPYNAARSERPQGDHALEIDLATAKRLGASYCIIPKAQEGLKCSGRTPLCREVLNDQWVSFPTWSEDSTFVSSRKTQYEEYMYRCEDERFELDVVIEVNASTIRVLEGVNKKLSRMNPDDMAKYKLDDCLGGNSPTLHQRAIKRIYGDKAQDIIDGLKKNPVVAVPVVLKRLKAKEEEWREAQKGFNKIWREQNEKYYLKSLDHQGINFKQTDVKALRSKSLFNEIETIFDERHEQSEDGVEPMVGPHLVLHYKDRTILDDAANLLIHHVKRQTGIQKSEKRRIKHLLRQFVPDLFFHPRQQLSDDEREDDGDDKDDEESPNCSPKSEKEPKKEGNGRGKSPISPAIKPEIETKDDDAKLPLHAQTNDPKYLFKDEAYTLFMANNNWYIFLRLHAILCERLAKIYERSVSMAAEEAKSKSNRKESTAVALRLKPKPQIDIEYYYPAFLDMVKNLLDGNMDGNTFEDTLREMFGIHAYIAFTLDKVVSYAVRQLQHCVTERTAIACTDLFLKEEKKGATGGPCNTAYKRVHQEMAYQRAAERAVQEDSCFKVFVYKEDCRMTIELLDTDSEDDKKLDEAKKWSDYKERYVDVTAETAKPRSPVYLDRNLRLYQRRVANNAKNKRPARNHQAGEPPTVEKKKADGENFDLLEAIERNLNDRTAPVRDNTEHVGYEVNDDEECKFNVQDSKIMFTVTKDSYLYNISAFHRARKSHPMVTKRKAGRFRQWLKRWTVEHVTEHQTKQCTDWLMGRCEGVVANRTRVLADNDLSRTPYAPYNRYRVERFDGTADVAKTSATPSSTG</sequence>
<feature type="region of interest" description="Disordered" evidence="19">
    <location>
        <begin position="76"/>
        <end position="122"/>
    </location>
</feature>
<keyword evidence="9" id="KW-0175">Coiled coil</keyword>
<keyword evidence="5" id="KW-0677">Repeat</keyword>
<keyword evidence="3" id="KW-1017">Isopeptide bond</keyword>
<feature type="compositionally biased region" description="Basic and acidic residues" evidence="19">
    <location>
        <begin position="915"/>
        <end position="926"/>
    </location>
</feature>
<keyword evidence="7" id="KW-0007">Acetylation</keyword>
<evidence type="ECO:0000256" key="11">
    <source>
        <dbReference type="ARBA" id="ARBA00023163"/>
    </source>
</evidence>
<comment type="subcellular location">
    <subcellularLocation>
        <location evidence="1">Nucleus</location>
        <location evidence="1">Nucleolus</location>
    </subcellularLocation>
</comment>
<dbReference type="FunFam" id="1.20.1160.11:FF:000001">
    <property type="entry name" value="Paired amphipathic helix protein Sin3"/>
    <property type="match status" value="1"/>
</dbReference>
<dbReference type="GO" id="GO:0048511">
    <property type="term" value="P:rhythmic process"/>
    <property type="evidence" value="ECO:0007669"/>
    <property type="project" value="UniProtKB-KW"/>
</dbReference>
<evidence type="ECO:0000256" key="14">
    <source>
        <dbReference type="ARBA" id="ARBA00061761"/>
    </source>
</evidence>
<dbReference type="InterPro" id="IPR003822">
    <property type="entry name" value="PAH"/>
</dbReference>
<evidence type="ECO:0000259" key="20">
    <source>
        <dbReference type="SMART" id="SM00761"/>
    </source>
</evidence>
<name>A0A9N9TLS8_PHYSR</name>
<evidence type="ECO:0000256" key="19">
    <source>
        <dbReference type="SAM" id="MobiDB-lite"/>
    </source>
</evidence>
<evidence type="ECO:0000256" key="6">
    <source>
        <dbReference type="ARBA" id="ARBA00022843"/>
    </source>
</evidence>
<evidence type="ECO:0000256" key="17">
    <source>
        <dbReference type="ARBA" id="ARBA00081271"/>
    </source>
</evidence>
<evidence type="ECO:0000256" key="1">
    <source>
        <dbReference type="ARBA" id="ARBA00004604"/>
    </source>
</evidence>
<feature type="region of interest" description="Disordered" evidence="19">
    <location>
        <begin position="263"/>
        <end position="303"/>
    </location>
</feature>
<dbReference type="PROSITE" id="PS51477">
    <property type="entry name" value="PAH"/>
    <property type="match status" value="3"/>
</dbReference>
<dbReference type="Pfam" id="PF16879">
    <property type="entry name" value="Sin3a_C"/>
    <property type="match status" value="1"/>
</dbReference>
<feature type="compositionally biased region" description="Acidic residues" evidence="19">
    <location>
        <begin position="893"/>
        <end position="909"/>
    </location>
</feature>
<reference evidence="21" key="1">
    <citation type="submission" date="2022-01" db="EMBL/GenBank/DDBJ databases">
        <authorList>
            <person name="King R."/>
        </authorList>
    </citation>
    <scope>NUCLEOTIDE SEQUENCE</scope>
</reference>
<dbReference type="EMBL" id="OU900105">
    <property type="protein sequence ID" value="CAG9856320.1"/>
    <property type="molecule type" value="Genomic_DNA"/>
</dbReference>
<comment type="function">
    <text evidence="13">Acts as a transcriptional repressor. Corepressor for REST. Interacts with MXI1 to repress MYC responsive genes and antagonize MYC oncogenic activities. Also interacts with MXD1-MAX heterodimers to repress transcription by tethering SIN3A to DNA. Acts cooperatively with OGT to repress transcription in parallel with histone deacetylation. Involved in the control of the circadian rhythms. Required for the transcriptional repression of circadian target genes, such as PER1, mediated by the large PER complex through histone deacetylation. Cooperates with FOXK1 to regulate cell cycle progression probably by repressing cell cycle inhibitor genes expression. Required for cortical neuron differentiation and callosal axon elongation.</text>
</comment>
<evidence type="ECO:0000256" key="8">
    <source>
        <dbReference type="ARBA" id="ARBA00023015"/>
    </source>
</evidence>
<evidence type="ECO:0000256" key="4">
    <source>
        <dbReference type="ARBA" id="ARBA00022553"/>
    </source>
</evidence>
<accession>A0A9N9TLS8</accession>
<dbReference type="Pfam" id="PF08295">
    <property type="entry name" value="Sin3_corepress"/>
    <property type="match status" value="1"/>
</dbReference>
<dbReference type="PANTHER" id="PTHR12346">
    <property type="entry name" value="SIN3B-RELATED"/>
    <property type="match status" value="1"/>
</dbReference>
<gene>
    <name evidence="21" type="ORF">PHYEVI_LOCUS2743</name>
</gene>
<evidence type="ECO:0000256" key="9">
    <source>
        <dbReference type="ARBA" id="ARBA00023054"/>
    </source>
</evidence>
<dbReference type="GO" id="GO:0005730">
    <property type="term" value="C:nucleolus"/>
    <property type="evidence" value="ECO:0007669"/>
    <property type="project" value="UniProtKB-SubCell"/>
</dbReference>
<evidence type="ECO:0000256" key="12">
    <source>
        <dbReference type="ARBA" id="ARBA00023242"/>
    </source>
</evidence>
<dbReference type="GO" id="GO:0003714">
    <property type="term" value="F:transcription corepressor activity"/>
    <property type="evidence" value="ECO:0007669"/>
    <property type="project" value="InterPro"/>
</dbReference>
<dbReference type="InterPro" id="IPR031693">
    <property type="entry name" value="Sin3_C"/>
</dbReference>
<evidence type="ECO:0000256" key="10">
    <source>
        <dbReference type="ARBA" id="ARBA00023108"/>
    </source>
</evidence>
<dbReference type="InterPro" id="IPR039774">
    <property type="entry name" value="Sin3-like"/>
</dbReference>
<evidence type="ECO:0000256" key="5">
    <source>
        <dbReference type="ARBA" id="ARBA00022737"/>
    </source>
</evidence>
<keyword evidence="4" id="KW-0597">Phosphoprotein</keyword>
<dbReference type="InterPro" id="IPR013194">
    <property type="entry name" value="HDAC_interact_dom"/>
</dbReference>
<keyword evidence="6" id="KW-0832">Ubl conjugation</keyword>
<keyword evidence="10" id="KW-0090">Biological rhythms</keyword>
<evidence type="ECO:0000256" key="15">
    <source>
        <dbReference type="ARBA" id="ARBA00068512"/>
    </source>
</evidence>
<dbReference type="SMART" id="SM00761">
    <property type="entry name" value="HDAC_interact"/>
    <property type="match status" value="1"/>
</dbReference>
<evidence type="ECO:0000256" key="3">
    <source>
        <dbReference type="ARBA" id="ARBA00022499"/>
    </source>
</evidence>
<keyword evidence="12 18" id="KW-0539">Nucleus</keyword>
<comment type="subunit">
    <text evidence="14">Interacts with ARID4B, BRMS1L, HCFC1, HDAC1, HDAC2, MXI1, SAP30L, SAP130, SFPQ and TOPORS. Interacts with OGT (via TPRs 1-6); the interaction mediates transcriptional repression in parallel with histone deacetylase. Interacts with BAZ2A, MXD1, MXD3, MXD4, MBD2, DACH1, NCOR1, NR4A2, REST, RLIM, SAP30, SETDB1, SMYD2, and SUDS3. Interacts with PHF12 in a complex composed of HDAC1, PHF12 and SAP30. Interacts with TET1; the interaction recruits SIN3A to gene promoters. The large PER complex involved in the histone deacetylation is composed of at least HDAC1, PER2, SFPQ and SIN3A. Interacts with KLF11. Interacts with PPHLN1. Found in a complex with YY1, GON4L and HDAC1. Interacts (via PAH2) with FOXK1. Interacts with FOXK2. Found in a complex composed of at least SINHCAF, SIN3A, HDAC1, SAP30, RBBP4, OGT and TET1. Interacts with SINHCAF. Interacts with SPHK2.</text>
</comment>
<keyword evidence="2" id="KW-0678">Repressor</keyword>
<feature type="compositionally biased region" description="Basic and acidic residues" evidence="19">
    <location>
        <begin position="938"/>
        <end position="949"/>
    </location>
</feature>
<keyword evidence="22" id="KW-1185">Reference proteome</keyword>